<dbReference type="AlphaFoldDB" id="A0A6J5Z031"/>
<keyword evidence="2" id="KW-0479">Metal-binding</keyword>
<accession>A0A6J5Z031</accession>
<dbReference type="EMBL" id="CAFBPK010000003">
    <property type="protein sequence ID" value="CAB5011194.1"/>
    <property type="molecule type" value="Genomic_DNA"/>
</dbReference>
<evidence type="ECO:0000256" key="4">
    <source>
        <dbReference type="ARBA" id="ARBA00023014"/>
    </source>
</evidence>
<evidence type="ECO:0000259" key="5">
    <source>
        <dbReference type="PROSITE" id="PS51296"/>
    </source>
</evidence>
<dbReference type="PROSITE" id="PS51296">
    <property type="entry name" value="RIESKE"/>
    <property type="match status" value="1"/>
</dbReference>
<protein>
    <submittedName>
        <fullName evidence="7">Unannotated protein</fullName>
    </submittedName>
</protein>
<dbReference type="PANTHER" id="PTHR21496">
    <property type="entry name" value="FERREDOXIN-RELATED"/>
    <property type="match status" value="1"/>
</dbReference>
<dbReference type="EMBL" id="CAFAAO010000016">
    <property type="protein sequence ID" value="CAB4809307.1"/>
    <property type="molecule type" value="Genomic_DNA"/>
</dbReference>
<dbReference type="InterPro" id="IPR017941">
    <property type="entry name" value="Rieske_2Fe-2S"/>
</dbReference>
<keyword evidence="1" id="KW-0001">2Fe-2S</keyword>
<sequence length="112" mass="12205">MSTMFETIRVSQLQESKPFKVVVEGQDILLAKIADQVYAVSDICTHSEVSLSEGDIEGCSIECWLHGSSFDLRSGAASGPPATSDLQTYKVVIEENQTDPMIFVSLSESTRS</sequence>
<dbReference type="PANTHER" id="PTHR21496:SF23">
    <property type="entry name" value="3-PHENYLPROPIONATE_CINNAMIC ACID DIOXYGENASE FERREDOXIN SUBUNIT"/>
    <property type="match status" value="1"/>
</dbReference>
<proteinExistence type="predicted"/>
<dbReference type="CDD" id="cd03528">
    <property type="entry name" value="Rieske_RO_ferredoxin"/>
    <property type="match status" value="1"/>
</dbReference>
<dbReference type="EMBL" id="CAESAI010000004">
    <property type="protein sequence ID" value="CAB4332500.1"/>
    <property type="molecule type" value="Genomic_DNA"/>
</dbReference>
<dbReference type="SUPFAM" id="SSF50022">
    <property type="entry name" value="ISP domain"/>
    <property type="match status" value="1"/>
</dbReference>
<evidence type="ECO:0000313" key="11">
    <source>
        <dbReference type="EMBL" id="CAB5049626.1"/>
    </source>
</evidence>
<dbReference type="GO" id="GO:0046872">
    <property type="term" value="F:metal ion binding"/>
    <property type="evidence" value="ECO:0007669"/>
    <property type="project" value="UniProtKB-KW"/>
</dbReference>
<dbReference type="EMBL" id="CAESAD010000002">
    <property type="protein sequence ID" value="CAB4336105.1"/>
    <property type="molecule type" value="Genomic_DNA"/>
</dbReference>
<evidence type="ECO:0000313" key="6">
    <source>
        <dbReference type="EMBL" id="CAB4332500.1"/>
    </source>
</evidence>
<evidence type="ECO:0000256" key="1">
    <source>
        <dbReference type="ARBA" id="ARBA00022714"/>
    </source>
</evidence>
<keyword evidence="4" id="KW-0411">Iron-sulfur</keyword>
<dbReference type="Gene3D" id="2.102.10.10">
    <property type="entry name" value="Rieske [2Fe-2S] iron-sulphur domain"/>
    <property type="match status" value="1"/>
</dbReference>
<reference evidence="7" key="1">
    <citation type="submission" date="2020-05" db="EMBL/GenBank/DDBJ databases">
        <authorList>
            <person name="Chiriac C."/>
            <person name="Salcher M."/>
            <person name="Ghai R."/>
            <person name="Kavagutti S V."/>
        </authorList>
    </citation>
    <scope>NUCLEOTIDE SEQUENCE</scope>
</reference>
<dbReference type="GO" id="GO:0051537">
    <property type="term" value="F:2 iron, 2 sulfur cluster binding"/>
    <property type="evidence" value="ECO:0007669"/>
    <property type="project" value="UniProtKB-KW"/>
</dbReference>
<dbReference type="InterPro" id="IPR036922">
    <property type="entry name" value="Rieske_2Fe-2S_sf"/>
</dbReference>
<organism evidence="7">
    <name type="scientific">freshwater metagenome</name>
    <dbReference type="NCBI Taxonomy" id="449393"/>
    <lineage>
        <taxon>unclassified sequences</taxon>
        <taxon>metagenomes</taxon>
        <taxon>ecological metagenomes</taxon>
    </lineage>
</organism>
<evidence type="ECO:0000256" key="2">
    <source>
        <dbReference type="ARBA" id="ARBA00022723"/>
    </source>
</evidence>
<gene>
    <name evidence="8" type="ORF">UFOPK2648_01080</name>
    <name evidence="9" type="ORF">UFOPK3037_01175</name>
    <name evidence="6" type="ORF">UFOPK3406_00315</name>
    <name evidence="7" type="ORF">UFOPK3925_00596</name>
    <name evidence="10" type="ORF">UFOPK4097_00326</name>
    <name evidence="11" type="ORF">UFOPK4301_00805</name>
</gene>
<dbReference type="EMBL" id="CAEZYC010000069">
    <property type="protein sequence ID" value="CAB4714454.1"/>
    <property type="molecule type" value="Genomic_DNA"/>
</dbReference>
<evidence type="ECO:0000313" key="8">
    <source>
        <dbReference type="EMBL" id="CAB4714454.1"/>
    </source>
</evidence>
<dbReference type="EMBL" id="CAFBQG010000091">
    <property type="protein sequence ID" value="CAB5049626.1"/>
    <property type="molecule type" value="Genomic_DNA"/>
</dbReference>
<evidence type="ECO:0000256" key="3">
    <source>
        <dbReference type="ARBA" id="ARBA00023004"/>
    </source>
</evidence>
<keyword evidence="3" id="KW-0408">Iron</keyword>
<feature type="domain" description="Rieske" evidence="5">
    <location>
        <begin position="5"/>
        <end position="100"/>
    </location>
</feature>
<name>A0A6J5Z031_9ZZZZ</name>
<dbReference type="Pfam" id="PF00355">
    <property type="entry name" value="Rieske"/>
    <property type="match status" value="1"/>
</dbReference>
<evidence type="ECO:0000313" key="10">
    <source>
        <dbReference type="EMBL" id="CAB5011194.1"/>
    </source>
</evidence>
<evidence type="ECO:0000313" key="7">
    <source>
        <dbReference type="EMBL" id="CAB4336105.1"/>
    </source>
</evidence>
<evidence type="ECO:0000313" key="9">
    <source>
        <dbReference type="EMBL" id="CAB4809307.1"/>
    </source>
</evidence>